<name>A0A0D2AI00_9PEZI</name>
<proteinExistence type="inferred from homology"/>
<evidence type="ECO:0000256" key="2">
    <source>
        <dbReference type="ARBA" id="ARBA00023002"/>
    </source>
</evidence>
<dbReference type="VEuPathDB" id="FungiDB:PV09_09678"/>
<dbReference type="EMBL" id="KN847650">
    <property type="protein sequence ID" value="KIV98513.1"/>
    <property type="molecule type" value="Genomic_DNA"/>
</dbReference>
<dbReference type="PRINTS" id="PR00080">
    <property type="entry name" value="SDRFAMILY"/>
</dbReference>
<dbReference type="InterPro" id="IPR002347">
    <property type="entry name" value="SDR_fam"/>
</dbReference>
<dbReference type="GO" id="GO:0050664">
    <property type="term" value="F:oxidoreductase activity, acting on NAD(P)H, oxygen as acceptor"/>
    <property type="evidence" value="ECO:0007669"/>
    <property type="project" value="TreeGrafter"/>
</dbReference>
<dbReference type="GeneID" id="27317651"/>
<dbReference type="InterPro" id="IPR036291">
    <property type="entry name" value="NAD(P)-bd_dom_sf"/>
</dbReference>
<dbReference type="OrthoDB" id="5307821at2759"/>
<keyword evidence="4" id="KW-1185">Reference proteome</keyword>
<dbReference type="InParanoid" id="A0A0D2AI00"/>
<gene>
    <name evidence="3" type="ORF">PV09_09678</name>
</gene>
<dbReference type="HOGENOM" id="CLU_010194_1_1_1"/>
<dbReference type="Proteomes" id="UP000053259">
    <property type="component" value="Unassembled WGS sequence"/>
</dbReference>
<dbReference type="Pfam" id="PF13561">
    <property type="entry name" value="adh_short_C2"/>
    <property type="match status" value="1"/>
</dbReference>
<sequence>MATVNLDSSVAPVSSTSDRGKNGVVLGTPLVVNPLEIHSNAPKNVSIPQEWSPRYRLVLGKALATSGAHLAIVDINIEESKSQAAHLEGLFKELNPNETNPIKITAHFADVSDTVSVNAAVEEIIAAHGRIDNLISGAAIIDNISAVYYPIERAKKIWAVNVDGSYLFSVAVAKHLMERNSQGSILLIGSMSGSVVNVPQVQTPYNVSKAAVRHMAAYLAVEWAPFGIRVNCLSLGYIITDLTQKIIDARPDLNERWTSLTPQGRLGTPENLTGAMTFLLSDASLYVTGADLRVDGGYTVV</sequence>
<dbReference type="PANTHER" id="PTHR43008:SF14">
    <property type="entry name" value="DEHYDROGENASE ARBD, PUTATIVE-RELATED"/>
    <property type="match status" value="1"/>
</dbReference>
<protein>
    <recommendedName>
        <fullName evidence="5">D-arabinitol 2-dehydrogenase [ribulose-forming]</fullName>
    </recommendedName>
</protein>
<dbReference type="PRINTS" id="PR00081">
    <property type="entry name" value="GDHRDH"/>
</dbReference>
<keyword evidence="2" id="KW-0560">Oxidoreductase</keyword>
<dbReference type="GO" id="GO:0016616">
    <property type="term" value="F:oxidoreductase activity, acting on the CH-OH group of donors, NAD or NADP as acceptor"/>
    <property type="evidence" value="ECO:0007669"/>
    <property type="project" value="UniProtKB-ARBA"/>
</dbReference>
<evidence type="ECO:0000313" key="4">
    <source>
        <dbReference type="Proteomes" id="UP000053259"/>
    </source>
</evidence>
<comment type="similarity">
    <text evidence="1">Belongs to the short-chain dehydrogenases/reductases (SDR) family.</text>
</comment>
<dbReference type="Gene3D" id="3.40.50.720">
    <property type="entry name" value="NAD(P)-binding Rossmann-like Domain"/>
    <property type="match status" value="1"/>
</dbReference>
<dbReference type="STRING" id="253628.A0A0D2AI00"/>
<organism evidence="3 4">
    <name type="scientific">Verruconis gallopava</name>
    <dbReference type="NCBI Taxonomy" id="253628"/>
    <lineage>
        <taxon>Eukaryota</taxon>
        <taxon>Fungi</taxon>
        <taxon>Dikarya</taxon>
        <taxon>Ascomycota</taxon>
        <taxon>Pezizomycotina</taxon>
        <taxon>Dothideomycetes</taxon>
        <taxon>Pleosporomycetidae</taxon>
        <taxon>Venturiales</taxon>
        <taxon>Sympoventuriaceae</taxon>
        <taxon>Verruconis</taxon>
    </lineage>
</organism>
<accession>A0A0D2AI00</accession>
<evidence type="ECO:0000256" key="1">
    <source>
        <dbReference type="ARBA" id="ARBA00006484"/>
    </source>
</evidence>
<reference evidence="3 4" key="1">
    <citation type="submission" date="2015-01" db="EMBL/GenBank/DDBJ databases">
        <title>The Genome Sequence of Ochroconis gallopava CBS43764.</title>
        <authorList>
            <consortium name="The Broad Institute Genomics Platform"/>
            <person name="Cuomo C."/>
            <person name="de Hoog S."/>
            <person name="Gorbushina A."/>
            <person name="Stielow B."/>
            <person name="Teixiera M."/>
            <person name="Abouelleil A."/>
            <person name="Chapman S.B."/>
            <person name="Priest M."/>
            <person name="Young S.K."/>
            <person name="Wortman J."/>
            <person name="Nusbaum C."/>
            <person name="Birren B."/>
        </authorList>
    </citation>
    <scope>NUCLEOTIDE SEQUENCE [LARGE SCALE GENOMIC DNA]</scope>
    <source>
        <strain evidence="3 4">CBS 43764</strain>
    </source>
</reference>
<dbReference type="SUPFAM" id="SSF51735">
    <property type="entry name" value="NAD(P)-binding Rossmann-fold domains"/>
    <property type="match status" value="1"/>
</dbReference>
<dbReference type="AlphaFoldDB" id="A0A0D2AI00"/>
<dbReference type="RefSeq" id="XP_016208383.1">
    <property type="nucleotide sequence ID" value="XM_016363787.1"/>
</dbReference>
<evidence type="ECO:0000313" key="3">
    <source>
        <dbReference type="EMBL" id="KIV98513.1"/>
    </source>
</evidence>
<evidence type="ECO:0008006" key="5">
    <source>
        <dbReference type="Google" id="ProtNLM"/>
    </source>
</evidence>
<dbReference type="PANTHER" id="PTHR43008">
    <property type="entry name" value="BENZIL REDUCTASE"/>
    <property type="match status" value="1"/>
</dbReference>